<evidence type="ECO:0000313" key="3">
    <source>
        <dbReference type="Proteomes" id="UP001519460"/>
    </source>
</evidence>
<dbReference type="AlphaFoldDB" id="A0ABD0KTZ1"/>
<dbReference type="Proteomes" id="UP001519460">
    <property type="component" value="Unassembled WGS sequence"/>
</dbReference>
<reference evidence="2 3" key="1">
    <citation type="journal article" date="2023" name="Sci. Data">
        <title>Genome assembly of the Korean intertidal mud-creeper Batillaria attramentaria.</title>
        <authorList>
            <person name="Patra A.K."/>
            <person name="Ho P.T."/>
            <person name="Jun S."/>
            <person name="Lee S.J."/>
            <person name="Kim Y."/>
            <person name="Won Y.J."/>
        </authorList>
    </citation>
    <scope>NUCLEOTIDE SEQUENCE [LARGE SCALE GENOMIC DNA]</scope>
    <source>
        <strain evidence="2">Wonlab-2016</strain>
    </source>
</reference>
<accession>A0ABD0KTZ1</accession>
<proteinExistence type="predicted"/>
<feature type="compositionally biased region" description="Gly residues" evidence="1">
    <location>
        <begin position="52"/>
        <end position="66"/>
    </location>
</feature>
<gene>
    <name evidence="2" type="ORF">BaRGS_00018052</name>
</gene>
<feature type="region of interest" description="Disordered" evidence="1">
    <location>
        <begin position="447"/>
        <end position="473"/>
    </location>
</feature>
<protein>
    <submittedName>
        <fullName evidence="2">Uncharacterized protein</fullName>
    </submittedName>
</protein>
<evidence type="ECO:0000256" key="1">
    <source>
        <dbReference type="SAM" id="MobiDB-lite"/>
    </source>
</evidence>
<evidence type="ECO:0000313" key="2">
    <source>
        <dbReference type="EMBL" id="KAK7490635.1"/>
    </source>
</evidence>
<keyword evidence="3" id="KW-1185">Reference proteome</keyword>
<dbReference type="InterPro" id="IPR045167">
    <property type="entry name" value="Hobbit"/>
</dbReference>
<dbReference type="PANTHER" id="PTHR15678:SF6">
    <property type="entry name" value="BRIDGE-LIKE LIPID TRANSFER PROTEIN FAMILY MEMBER 2"/>
    <property type="match status" value="1"/>
</dbReference>
<comment type="caution">
    <text evidence="2">The sequence shown here is derived from an EMBL/GenBank/DDBJ whole genome shotgun (WGS) entry which is preliminary data.</text>
</comment>
<dbReference type="EMBL" id="JACVVK020000124">
    <property type="protein sequence ID" value="KAK7490635.1"/>
    <property type="molecule type" value="Genomic_DNA"/>
</dbReference>
<feature type="region of interest" description="Disordered" evidence="1">
    <location>
        <begin position="35"/>
        <end position="66"/>
    </location>
</feature>
<dbReference type="PANTHER" id="PTHR15678">
    <property type="entry name" value="ANTIGEN MLAA-22-RELATED"/>
    <property type="match status" value="1"/>
</dbReference>
<feature type="non-terminal residue" evidence="2">
    <location>
        <position position="1"/>
    </location>
</feature>
<organism evidence="2 3">
    <name type="scientific">Batillaria attramentaria</name>
    <dbReference type="NCBI Taxonomy" id="370345"/>
    <lineage>
        <taxon>Eukaryota</taxon>
        <taxon>Metazoa</taxon>
        <taxon>Spiralia</taxon>
        <taxon>Lophotrochozoa</taxon>
        <taxon>Mollusca</taxon>
        <taxon>Gastropoda</taxon>
        <taxon>Caenogastropoda</taxon>
        <taxon>Sorbeoconcha</taxon>
        <taxon>Cerithioidea</taxon>
        <taxon>Batillariidae</taxon>
        <taxon>Batillaria</taxon>
    </lineage>
</organism>
<sequence>EIDRVWLSSSFFNPDIRKPLVLCVQDIRIQANVGHEGEGGTAGDSGAARNGIRGGRGRAGGGEGGAGETSRLTGVLAKVLLFGQFCGLRVQNLTVMLLKTMMPDSLVHMTASEIALDITIINESYIIKTNLNSVLFKALRSAPGDTDSQNCLAELSVTLHMEAKSDTTQPLQLRTVVGQVFKPQMMLTEGFLQSLPKLQSAASQGQDNVTEPDDEELYQEGTQPTIPAKLRSLKQLSIRDHVDMAIKIYNGFFHYHHEEVQYWSTMLLRVSQGDPTPGTTRSLRRKSNQRPLFLSWLRERKTSIVLDMTQMSSAVSSAACPGFHMQVSQVRVAATIKAAVGLEDMSSIASALDLTLEVEVQSVWCCHLEARVPEEQVTSQLHHWDHLLCLALLIIKVQKLGREVKVEAMEDSVQLEWSTKTFEVLSLLIGAFNRPRSSTYPQLGVSASSSSLSSSPQNVPISNRADESPESLSAFDNTEPLPLNISTSSLHLNLKVDVSNINVFICDSAGVSVLLHVKNVIATYSMSQSALTVDLMKVVYLRYTGPSLALKKVKEVSTPVLHVHEVKANFGEGKKELRVHILRELNFQWTTSAHMCVLQGVQNAAALLEKARPPPRGVMDTAFSLSRFVYISSLFRRPGFQLETLPFSHLQLEREAFKGLSLPVNRGWGISFESFEIVFPYKYNFAACYEEVLNTVKWLKLVAQDQKEIIHG</sequence>
<name>A0ABD0KTZ1_9CAEN</name>
<feature type="region of interest" description="Disordered" evidence="1">
    <location>
        <begin position="202"/>
        <end position="224"/>
    </location>
</feature>